<dbReference type="Proteomes" id="UP001314229">
    <property type="component" value="Unassembled WGS sequence"/>
</dbReference>
<evidence type="ECO:0000313" key="3">
    <source>
        <dbReference type="Proteomes" id="UP001314229"/>
    </source>
</evidence>
<proteinExistence type="predicted"/>
<dbReference type="GO" id="GO:0006955">
    <property type="term" value="P:immune response"/>
    <property type="evidence" value="ECO:0007669"/>
    <property type="project" value="TreeGrafter"/>
</dbReference>
<evidence type="ECO:0000256" key="1">
    <source>
        <dbReference type="SAM" id="MobiDB-lite"/>
    </source>
</evidence>
<gene>
    <name evidence="2" type="ORF">FSCOSCO3_A020459</name>
</gene>
<evidence type="ECO:0000313" key="2">
    <source>
        <dbReference type="EMBL" id="CAK6974023.1"/>
    </source>
</evidence>
<sequence>MGNLFSTPTYSSYSPPPPPPPSPTFRQPWREISWSNKEEDLQYVKNYQHENSEVKPLRIMLYGSVGAGKSSFISSVSSCMRGRMGIPAAGNATTGGVTSFTTKYETHRIKKGDRGDFYPFVFNDIMGLEENDGRGVRVDDIKLVLQGHVFDKYKKMKEIREAARDLGIPQVAIVTKIDEACKETKKDLKNVYKSKYLKKKMTDFSSQLGIPLNCIFPVKSYSSEISLVDDVDSLILSALRRMIDFGDDFINTM</sequence>
<name>A0AAV1PR73_SCOSC</name>
<accession>A0AAV1PR73</accession>
<protein>
    <submittedName>
        <fullName evidence="2">Interferon-induced protein 44-like</fullName>
    </submittedName>
</protein>
<dbReference type="AlphaFoldDB" id="A0AAV1PR73"/>
<keyword evidence="3" id="KW-1185">Reference proteome</keyword>
<dbReference type="Gene3D" id="3.40.50.300">
    <property type="entry name" value="P-loop containing nucleotide triphosphate hydrolases"/>
    <property type="match status" value="1"/>
</dbReference>
<feature type="compositionally biased region" description="Pro residues" evidence="1">
    <location>
        <begin position="14"/>
        <end position="23"/>
    </location>
</feature>
<dbReference type="PANTHER" id="PTHR14241:SF32">
    <property type="entry name" value="VWFA DOMAIN-CONTAINING PROTEIN-RELATED"/>
    <property type="match status" value="1"/>
</dbReference>
<dbReference type="InterPro" id="IPR027417">
    <property type="entry name" value="P-loop_NTPase"/>
</dbReference>
<reference evidence="2 3" key="1">
    <citation type="submission" date="2024-01" db="EMBL/GenBank/DDBJ databases">
        <authorList>
            <person name="Alioto T."/>
            <person name="Alioto T."/>
            <person name="Gomez Garrido J."/>
        </authorList>
    </citation>
    <scope>NUCLEOTIDE SEQUENCE [LARGE SCALE GENOMIC DNA]</scope>
</reference>
<organism evidence="2 3">
    <name type="scientific">Scomber scombrus</name>
    <name type="common">Atlantic mackerel</name>
    <name type="synonym">Scomber vernalis</name>
    <dbReference type="NCBI Taxonomy" id="13677"/>
    <lineage>
        <taxon>Eukaryota</taxon>
        <taxon>Metazoa</taxon>
        <taxon>Chordata</taxon>
        <taxon>Craniata</taxon>
        <taxon>Vertebrata</taxon>
        <taxon>Euteleostomi</taxon>
        <taxon>Actinopterygii</taxon>
        <taxon>Neopterygii</taxon>
        <taxon>Teleostei</taxon>
        <taxon>Neoteleostei</taxon>
        <taxon>Acanthomorphata</taxon>
        <taxon>Pelagiaria</taxon>
        <taxon>Scombriformes</taxon>
        <taxon>Scombridae</taxon>
        <taxon>Scomber</taxon>
    </lineage>
</organism>
<feature type="region of interest" description="Disordered" evidence="1">
    <location>
        <begin position="1"/>
        <end position="28"/>
    </location>
</feature>
<dbReference type="SUPFAM" id="SSF52540">
    <property type="entry name" value="P-loop containing nucleoside triphosphate hydrolases"/>
    <property type="match status" value="1"/>
</dbReference>
<dbReference type="EMBL" id="CAWUFR010000244">
    <property type="protein sequence ID" value="CAK6974023.1"/>
    <property type="molecule type" value="Genomic_DNA"/>
</dbReference>
<comment type="caution">
    <text evidence="2">The sequence shown here is derived from an EMBL/GenBank/DDBJ whole genome shotgun (WGS) entry which is preliminary data.</text>
</comment>
<dbReference type="PANTHER" id="PTHR14241">
    <property type="entry name" value="INTERFERON-INDUCED PROTEIN 44"/>
    <property type="match status" value="1"/>
</dbReference>
<feature type="compositionally biased region" description="Low complexity" evidence="1">
    <location>
        <begin position="1"/>
        <end position="13"/>
    </location>
</feature>